<evidence type="ECO:0000313" key="2">
    <source>
        <dbReference type="Proteomes" id="UP000887574"/>
    </source>
</evidence>
<dbReference type="Proteomes" id="UP000887574">
    <property type="component" value="Unplaced"/>
</dbReference>
<keyword evidence="1" id="KW-1133">Transmembrane helix</keyword>
<proteinExistence type="predicted"/>
<dbReference type="AlphaFoldDB" id="A0A915D755"/>
<dbReference type="WBParaSite" id="jg16712">
    <property type="protein sequence ID" value="jg16712"/>
    <property type="gene ID" value="jg16712"/>
</dbReference>
<organism evidence="2 3">
    <name type="scientific">Ditylenchus dipsaci</name>
    <dbReference type="NCBI Taxonomy" id="166011"/>
    <lineage>
        <taxon>Eukaryota</taxon>
        <taxon>Metazoa</taxon>
        <taxon>Ecdysozoa</taxon>
        <taxon>Nematoda</taxon>
        <taxon>Chromadorea</taxon>
        <taxon>Rhabditida</taxon>
        <taxon>Tylenchina</taxon>
        <taxon>Tylenchomorpha</taxon>
        <taxon>Sphaerularioidea</taxon>
        <taxon>Anguinidae</taxon>
        <taxon>Anguininae</taxon>
        <taxon>Ditylenchus</taxon>
    </lineage>
</organism>
<accession>A0A915D755</accession>
<evidence type="ECO:0000256" key="1">
    <source>
        <dbReference type="SAM" id="Phobius"/>
    </source>
</evidence>
<protein>
    <submittedName>
        <fullName evidence="3">Uncharacterized protein</fullName>
    </submittedName>
</protein>
<sequence>MCCFFLIQVFIVLVVIAILVIPTYCLIKVVKAKLQGSTPKETSGASAETRREMENLKGGIVEKEQFRFVLTLLGRRLCWVFSISFIVSDDFA</sequence>
<keyword evidence="2" id="KW-1185">Reference proteome</keyword>
<reference evidence="3" key="1">
    <citation type="submission" date="2022-11" db="UniProtKB">
        <authorList>
            <consortium name="WormBaseParasite"/>
        </authorList>
    </citation>
    <scope>IDENTIFICATION</scope>
</reference>
<keyword evidence="1" id="KW-0472">Membrane</keyword>
<name>A0A915D755_9BILA</name>
<feature type="transmembrane region" description="Helical" evidence="1">
    <location>
        <begin position="6"/>
        <end position="27"/>
    </location>
</feature>
<evidence type="ECO:0000313" key="3">
    <source>
        <dbReference type="WBParaSite" id="jg16712"/>
    </source>
</evidence>
<keyword evidence="1" id="KW-0812">Transmembrane</keyword>